<evidence type="ECO:0000313" key="2">
    <source>
        <dbReference type="EMBL" id="GBM76243.1"/>
    </source>
</evidence>
<evidence type="ECO:0000259" key="1">
    <source>
        <dbReference type="Pfam" id="PF00078"/>
    </source>
</evidence>
<dbReference type="CDD" id="cd01647">
    <property type="entry name" value="RT_LTR"/>
    <property type="match status" value="1"/>
</dbReference>
<dbReference type="Gene3D" id="3.30.70.270">
    <property type="match status" value="1"/>
</dbReference>
<dbReference type="InterPro" id="IPR043502">
    <property type="entry name" value="DNA/RNA_pol_sf"/>
</dbReference>
<dbReference type="InterPro" id="IPR000477">
    <property type="entry name" value="RT_dom"/>
</dbReference>
<dbReference type="Gene3D" id="3.10.10.10">
    <property type="entry name" value="HIV Type 1 Reverse Transcriptase, subunit A, domain 1"/>
    <property type="match status" value="1"/>
</dbReference>
<feature type="domain" description="Reverse transcriptase" evidence="1">
    <location>
        <begin position="17"/>
        <end position="105"/>
    </location>
</feature>
<accession>A0A4Y2IET7</accession>
<dbReference type="PANTHER" id="PTHR33064:SF37">
    <property type="entry name" value="RIBONUCLEASE H"/>
    <property type="match status" value="1"/>
</dbReference>
<dbReference type="OrthoDB" id="6437143at2759"/>
<dbReference type="GO" id="GO:0071897">
    <property type="term" value="P:DNA biosynthetic process"/>
    <property type="evidence" value="ECO:0007669"/>
    <property type="project" value="UniProtKB-ARBA"/>
</dbReference>
<dbReference type="InterPro" id="IPR043128">
    <property type="entry name" value="Rev_trsase/Diguanyl_cyclase"/>
</dbReference>
<sequence>MSMHPDHMYYAGIANEFGLFVCKRLPFGLKNASASFQRLISIVLAGLNDLQVACYIDDVIIAFHNFEHHFQRLELVFQRLAAANLKVEPSKCSFLQFEISILGHTMKDGQVLPDPKNLDSIQNTMPHKLKIRSDPF</sequence>
<dbReference type="FunFam" id="3.30.70.270:FF:000003">
    <property type="entry name" value="Transposon Ty3-G Gag-Pol polyprotein"/>
    <property type="match status" value="1"/>
</dbReference>
<evidence type="ECO:0000313" key="3">
    <source>
        <dbReference type="Proteomes" id="UP000499080"/>
    </source>
</evidence>
<dbReference type="AlphaFoldDB" id="A0A4Y2IET7"/>
<dbReference type="PANTHER" id="PTHR33064">
    <property type="entry name" value="POL PROTEIN"/>
    <property type="match status" value="1"/>
</dbReference>
<gene>
    <name evidence="2" type="primary">pol_1170</name>
    <name evidence="2" type="ORF">AVEN_105424_1</name>
</gene>
<proteinExistence type="predicted"/>
<protein>
    <submittedName>
        <fullName evidence="2">Retrovirus-related Pol polyprotein from transposon 17.6</fullName>
    </submittedName>
</protein>
<keyword evidence="3" id="KW-1185">Reference proteome</keyword>
<reference evidence="2 3" key="1">
    <citation type="journal article" date="2019" name="Sci. Rep.">
        <title>Orb-weaving spider Araneus ventricosus genome elucidates the spidroin gene catalogue.</title>
        <authorList>
            <person name="Kono N."/>
            <person name="Nakamura H."/>
            <person name="Ohtoshi R."/>
            <person name="Moran D.A.P."/>
            <person name="Shinohara A."/>
            <person name="Yoshida Y."/>
            <person name="Fujiwara M."/>
            <person name="Mori M."/>
            <person name="Tomita M."/>
            <person name="Arakawa K."/>
        </authorList>
    </citation>
    <scope>NUCLEOTIDE SEQUENCE [LARGE SCALE GENOMIC DNA]</scope>
</reference>
<dbReference type="Proteomes" id="UP000499080">
    <property type="component" value="Unassembled WGS sequence"/>
</dbReference>
<dbReference type="SUPFAM" id="SSF56672">
    <property type="entry name" value="DNA/RNA polymerases"/>
    <property type="match status" value="1"/>
</dbReference>
<dbReference type="EMBL" id="BGPR01002608">
    <property type="protein sequence ID" value="GBM76243.1"/>
    <property type="molecule type" value="Genomic_DNA"/>
</dbReference>
<dbReference type="InterPro" id="IPR051320">
    <property type="entry name" value="Viral_Replic_Matur_Polypro"/>
</dbReference>
<organism evidence="2 3">
    <name type="scientific">Araneus ventricosus</name>
    <name type="common">Orbweaver spider</name>
    <name type="synonym">Epeira ventricosa</name>
    <dbReference type="NCBI Taxonomy" id="182803"/>
    <lineage>
        <taxon>Eukaryota</taxon>
        <taxon>Metazoa</taxon>
        <taxon>Ecdysozoa</taxon>
        <taxon>Arthropoda</taxon>
        <taxon>Chelicerata</taxon>
        <taxon>Arachnida</taxon>
        <taxon>Araneae</taxon>
        <taxon>Araneomorphae</taxon>
        <taxon>Entelegynae</taxon>
        <taxon>Araneoidea</taxon>
        <taxon>Araneidae</taxon>
        <taxon>Araneus</taxon>
    </lineage>
</organism>
<comment type="caution">
    <text evidence="2">The sequence shown here is derived from an EMBL/GenBank/DDBJ whole genome shotgun (WGS) entry which is preliminary data.</text>
</comment>
<name>A0A4Y2IET7_ARAVE</name>
<dbReference type="Pfam" id="PF00078">
    <property type="entry name" value="RVT_1"/>
    <property type="match status" value="1"/>
</dbReference>